<keyword evidence="2" id="KW-1185">Reference proteome</keyword>
<evidence type="ECO:0000313" key="2">
    <source>
        <dbReference type="Proteomes" id="UP001596067"/>
    </source>
</evidence>
<gene>
    <name evidence="1" type="ORF">ACFP0N_04170</name>
</gene>
<comment type="caution">
    <text evidence="1">The sequence shown here is derived from an EMBL/GenBank/DDBJ whole genome shotgun (WGS) entry which is preliminary data.</text>
</comment>
<proteinExistence type="predicted"/>
<accession>A0ABW1EQG5</accession>
<name>A0ABW1EQG5_9ACTN</name>
<sequence length="272" mass="27861">MTDPGTAWADDAALRPPADRLLLDTWERAGELTPAARPLALLAAACPQYSWEQLAGAPLGRLAGLLAALRRALVGDAVEAVACCPACNGLVEVGFALSGVYPQGGPVPVAAAELLVSADGHEVRCRPVTTADVLAVRGAADPAAALLARCVTAAARVAVPEDDGAGGSEGAGGGGPVAAGELPVSVRAAVEAALAAADPQAEALLGLDCPGCGTPWWEPFDLGAFLWADVERIALHTLAEVDTLARAYGWREADILALGRRRRHRYLDLVTT</sequence>
<dbReference type="EMBL" id="JBHSOD010000003">
    <property type="protein sequence ID" value="MFC5884182.1"/>
    <property type="molecule type" value="Genomic_DNA"/>
</dbReference>
<dbReference type="Proteomes" id="UP001596067">
    <property type="component" value="Unassembled WGS sequence"/>
</dbReference>
<organism evidence="1 2">
    <name type="scientific">Kitasatospora aburaviensis</name>
    <dbReference type="NCBI Taxonomy" id="67265"/>
    <lineage>
        <taxon>Bacteria</taxon>
        <taxon>Bacillati</taxon>
        <taxon>Actinomycetota</taxon>
        <taxon>Actinomycetes</taxon>
        <taxon>Kitasatosporales</taxon>
        <taxon>Streptomycetaceae</taxon>
        <taxon>Kitasatospora</taxon>
    </lineage>
</organism>
<protein>
    <submittedName>
        <fullName evidence="1">Uncharacterized protein</fullName>
    </submittedName>
</protein>
<evidence type="ECO:0000313" key="1">
    <source>
        <dbReference type="EMBL" id="MFC5884182.1"/>
    </source>
</evidence>
<reference evidence="2" key="1">
    <citation type="journal article" date="2019" name="Int. J. Syst. Evol. Microbiol.">
        <title>The Global Catalogue of Microorganisms (GCM) 10K type strain sequencing project: providing services to taxonomists for standard genome sequencing and annotation.</title>
        <authorList>
            <consortium name="The Broad Institute Genomics Platform"/>
            <consortium name="The Broad Institute Genome Sequencing Center for Infectious Disease"/>
            <person name="Wu L."/>
            <person name="Ma J."/>
        </authorList>
    </citation>
    <scope>NUCLEOTIDE SEQUENCE [LARGE SCALE GENOMIC DNA]</scope>
    <source>
        <strain evidence="2">CGMCC 4.1469</strain>
    </source>
</reference>
<dbReference type="RefSeq" id="WP_313762483.1">
    <property type="nucleotide sequence ID" value="NZ_BAAAVH010000050.1"/>
</dbReference>